<dbReference type="Gene3D" id="3.40.1310.20">
    <property type="match status" value="1"/>
</dbReference>
<dbReference type="GO" id="GO:0003723">
    <property type="term" value="F:RNA binding"/>
    <property type="evidence" value="ECO:0007669"/>
    <property type="project" value="InterPro"/>
</dbReference>
<keyword evidence="6" id="KW-1185">Reference proteome</keyword>
<comment type="subcellular location">
    <subcellularLocation>
        <location evidence="1">Host nucleus</location>
    </subcellularLocation>
</comment>
<dbReference type="OrthoDB" id="9195at10239"/>
<protein>
    <recommendedName>
        <fullName evidence="2">Replication-associated protein</fullName>
    </recommendedName>
</protein>
<name>A0A076JTZ1_9CIRC</name>
<dbReference type="SUPFAM" id="SSF52540">
    <property type="entry name" value="P-loop containing nucleoside triphosphate hydrolases"/>
    <property type="match status" value="1"/>
</dbReference>
<reference evidence="5 6" key="1">
    <citation type="journal article" date="2014" name="J. Gen. Virol.">
        <title>Faecal virome of cats in an animal shelter.</title>
        <authorList>
            <person name="Zhang W."/>
            <person name="Li L."/>
            <person name="Deng X."/>
            <person name="Kapusinszky B."/>
            <person name="Pesavento P.A."/>
            <person name="Delwart E."/>
        </authorList>
    </citation>
    <scope>NUCLEOTIDE SEQUENCE [LARGE SCALE GENOMIC DNA]</scope>
</reference>
<feature type="domain" description="Helicase superfamily 3 single-stranded DNA/RNA virus" evidence="4">
    <location>
        <begin position="158"/>
        <end position="244"/>
    </location>
</feature>
<dbReference type="GO" id="GO:0003724">
    <property type="term" value="F:RNA helicase activity"/>
    <property type="evidence" value="ECO:0007669"/>
    <property type="project" value="InterPro"/>
</dbReference>
<dbReference type="InterPro" id="IPR000605">
    <property type="entry name" value="Helicase_SF3_ssDNA/RNA_vir"/>
</dbReference>
<evidence type="ECO:0000256" key="2">
    <source>
        <dbReference type="ARBA" id="ARBA00014531"/>
    </source>
</evidence>
<dbReference type="KEGG" id="vg:22047044"/>
<dbReference type="Proteomes" id="UP000117459">
    <property type="component" value="Segment"/>
</dbReference>
<dbReference type="EMBL" id="KM017740">
    <property type="protein sequence ID" value="AII82237.1"/>
    <property type="molecule type" value="Genomic_DNA"/>
</dbReference>
<evidence type="ECO:0000256" key="3">
    <source>
        <dbReference type="ARBA" id="ARBA00022562"/>
    </source>
</evidence>
<evidence type="ECO:0000313" key="6">
    <source>
        <dbReference type="Proteomes" id="UP000117459"/>
    </source>
</evidence>
<accession>A0A076JTZ1</accession>
<dbReference type="InterPro" id="IPR027417">
    <property type="entry name" value="P-loop_NTPase"/>
</dbReference>
<dbReference type="GO" id="GO:0042025">
    <property type="term" value="C:host cell nucleus"/>
    <property type="evidence" value="ECO:0007669"/>
    <property type="project" value="UniProtKB-SubCell"/>
</dbReference>
<evidence type="ECO:0000259" key="4">
    <source>
        <dbReference type="Pfam" id="PF00910"/>
    </source>
</evidence>
<sequence length="272" mass="32587">MMMTIKNYKTTHEIGANTPLLEKKTLQQQEHHTFKDTCKYNINNLFLYRHFSTSKLFKTIKKQLGNEIHIEIARGDDYQNKDYCTKTDKEAWTWGVPIKQGQCTDLKRACKAIKEGKSMKYICENFDDIYVRYWRGLYKLKETLAPPPERDFPTEVYYYYGEPGVGKSRRAYSEAKATNESIYYKPRGDWWDGYEQQPNVIIDDFYGWIKYDELLKIMDRYPYRVPVKGGYQIFNSKRIWITSNIPIDQLYKHSHFIPQAIERRCTKIEYMQ</sequence>
<proteinExistence type="predicted"/>
<evidence type="ECO:0000256" key="1">
    <source>
        <dbReference type="ARBA" id="ARBA00004147"/>
    </source>
</evidence>
<keyword evidence="3" id="KW-1048">Host nucleus</keyword>
<organism evidence="5 6">
    <name type="scientific">Feline cyclovirus</name>
    <dbReference type="NCBI Taxonomy" id="1530454"/>
    <lineage>
        <taxon>Viruses</taxon>
        <taxon>Monodnaviria</taxon>
        <taxon>Shotokuvirae</taxon>
        <taxon>Cressdnaviricota</taxon>
        <taxon>Arfiviricetes</taxon>
        <taxon>Cirlivirales</taxon>
        <taxon>Circoviridae</taxon>
        <taxon>Cyclovirus</taxon>
        <taxon>Cyclovirus gato</taxon>
        <taxon>Feline associated cyclovirus 1</taxon>
    </lineage>
</organism>
<dbReference type="RefSeq" id="YP_009052458.1">
    <property type="nucleotide sequence ID" value="NC_024700.1"/>
</dbReference>
<dbReference type="Pfam" id="PF00910">
    <property type="entry name" value="RNA_helicase"/>
    <property type="match status" value="1"/>
</dbReference>
<evidence type="ECO:0000313" key="5">
    <source>
        <dbReference type="EMBL" id="AII82237.1"/>
    </source>
</evidence>
<dbReference type="GeneID" id="22047044"/>